<comment type="similarity">
    <text evidence="1">Belongs to the myoviridae tail sheath protein family.</text>
</comment>
<reference evidence="3" key="1">
    <citation type="submission" date="2019-03" db="EMBL/GenBank/DDBJ databases">
        <title>Metabolic reconstructions from genomes of highly enriched 'Candidatus Accumulibacter' and 'Candidatus Competibacter' bioreactor populations.</title>
        <authorList>
            <person name="Annavajhala M.K."/>
            <person name="Welles L."/>
            <person name="Abbas B."/>
            <person name="Sorokin D."/>
            <person name="Park H."/>
            <person name="Van Loosdrecht M."/>
            <person name="Chandran K."/>
        </authorList>
    </citation>
    <scope>NUCLEOTIDE SEQUENCE</scope>
    <source>
        <strain evidence="3">SBR_L</strain>
    </source>
</reference>
<evidence type="ECO:0000313" key="3">
    <source>
        <dbReference type="EMBL" id="NMQ04376.1"/>
    </source>
</evidence>
<dbReference type="PANTHER" id="PTHR35861">
    <property type="match status" value="1"/>
</dbReference>
<dbReference type="Proteomes" id="UP000886469">
    <property type="component" value="Unassembled WGS sequence"/>
</dbReference>
<protein>
    <submittedName>
        <fullName evidence="3">Phage tail sheath family protein</fullName>
    </submittedName>
</protein>
<name>A0ABX1T738_9PROT</name>
<dbReference type="InterPro" id="IPR020287">
    <property type="entry name" value="Tail_sheath_C"/>
</dbReference>
<dbReference type="EMBL" id="SPMX01000007">
    <property type="protein sequence ID" value="NMQ04376.1"/>
    <property type="molecule type" value="Genomic_DNA"/>
</dbReference>
<evidence type="ECO:0000256" key="1">
    <source>
        <dbReference type="ARBA" id="ARBA00008005"/>
    </source>
</evidence>
<gene>
    <name evidence="3" type="ORF">E4Q08_03400</name>
</gene>
<dbReference type="InterPro" id="IPR052042">
    <property type="entry name" value="Tail_sheath_structural"/>
</dbReference>
<evidence type="ECO:0000313" key="4">
    <source>
        <dbReference type="Proteomes" id="UP000886469"/>
    </source>
</evidence>
<sequence length="660" mass="69780">MVQVTYPGVYIQEVSSGVHTITSVGTSITAFIDFFREGPTDEAVEIFGTADFQRIYGGLDDRSEASYAIAQYFLNGGSSALVVRVANGEAAAGAALHMLPAPDEVLLAEAANAGLWGNHVRIDVDYATVDPEHTFNLAITRYDSNAANAKPLASERYLNLTMDTAQPRYAVKVVNDSSKLVKLRAGSAAASSKRPAAGGTLGAAITPAKLAALNALSGKQFKLTLGALPTRDATLENWSAGGKTVSTLAQLRGYIEQAIRTSVSAGTTSVPAPLAGATVEVVGTNRLRVLTSKTATAYSPTDQLTITDFSGADTTAADLGFDAAAVVNVQQYPLGSGAAGAPGTVIAALVVGTTGSDGTAPGATDLIGNPALNTGIYALDRVDLFNILCIPRAVADGVAETDTLAIYSAALAFCELKRAFLLIDVPKGIDETQEVKDWLDRFAGLRHRNSAVYFPRTQVPDPVNDFRLRSIAASGTMAGIYARTDSQRGVWKAPAGIEAVLSGVAQLDSKLTDAENGVLNPLAINCLRTFPVYGGVAWGARTLVGADQMASEWKYVPIRRLALMLEESLFRGTKWVVFEPNDEPLWAKIRLNVGAYMNSLFRQGAFQGATPKEAYFVKCDGETTNQDDRNKGIVNIQVGFAPLKPAEFVVISIQQIAGDL</sequence>
<dbReference type="Pfam" id="PF17482">
    <property type="entry name" value="Phage_sheath_1C"/>
    <property type="match status" value="1"/>
</dbReference>
<organism evidence="3 4">
    <name type="scientific">Candidatus Accumulibacter contiguus</name>
    <dbReference type="NCBI Taxonomy" id="2954381"/>
    <lineage>
        <taxon>Bacteria</taxon>
        <taxon>Pseudomonadati</taxon>
        <taxon>Pseudomonadota</taxon>
        <taxon>Betaproteobacteria</taxon>
        <taxon>Candidatus Accumulibacter</taxon>
    </lineage>
</organism>
<keyword evidence="4" id="KW-1185">Reference proteome</keyword>
<dbReference type="RefSeq" id="WP_169069356.1">
    <property type="nucleotide sequence ID" value="NZ_JAZKUC010000001.1"/>
</dbReference>
<dbReference type="PANTHER" id="PTHR35861:SF1">
    <property type="entry name" value="PHAGE TAIL SHEATH PROTEIN"/>
    <property type="match status" value="1"/>
</dbReference>
<feature type="domain" description="Tail sheath protein C-terminal" evidence="2">
    <location>
        <begin position="551"/>
        <end position="655"/>
    </location>
</feature>
<comment type="caution">
    <text evidence="3">The sequence shown here is derived from an EMBL/GenBank/DDBJ whole genome shotgun (WGS) entry which is preliminary data.</text>
</comment>
<proteinExistence type="inferred from homology"/>
<evidence type="ECO:0000259" key="2">
    <source>
        <dbReference type="Pfam" id="PF17482"/>
    </source>
</evidence>
<accession>A0ABX1T738</accession>
<dbReference type="Gene3D" id="3.40.50.11780">
    <property type="match status" value="2"/>
</dbReference>